<dbReference type="RefSeq" id="WP_173272122.1">
    <property type="nucleotide sequence ID" value="NZ_JABMKV010000002.1"/>
</dbReference>
<dbReference type="Gene3D" id="3.30.530.20">
    <property type="match status" value="2"/>
</dbReference>
<dbReference type="Proteomes" id="UP000762110">
    <property type="component" value="Unassembled WGS sequence"/>
</dbReference>
<evidence type="ECO:0000259" key="2">
    <source>
        <dbReference type="Pfam" id="PF08327"/>
    </source>
</evidence>
<dbReference type="CDD" id="cd07814">
    <property type="entry name" value="SRPBCC_CalC_Aha1-like"/>
    <property type="match status" value="2"/>
</dbReference>
<accession>A0ABX2DG45</accession>
<sequence length="307" mass="35466">MKASNFTTTIVVDHSPEEVFNAVNNVRGWWSEEIEGNTQKLNEEWRYHYQDVHVCKLKIVEFVPNEKVVWEVLDNHFSFTKDKEEWKGNTIVFEITEIGDKTQLQFTQVGLVPTYECYDICENAWNTYIHQSLYKLITTGKGEPNGKDKPQTEDEKALSSTNFTSTFFVNQTPAEVFNAIMNVGAWWQGEIKGSTKNLGDEFDYQMNDVHFSRQKLVELIPNEKVVWLVTDSKLSFSNQTEWTGTKIVFEIKEINNKTQVRFTHEGLVPTFECYENCSWAWGALMQESLFSLITTGKGTNVFGAKEN</sequence>
<comment type="similarity">
    <text evidence="1">Belongs to the AHA1 family.</text>
</comment>
<evidence type="ECO:0000313" key="3">
    <source>
        <dbReference type="EMBL" id="NQX32271.1"/>
    </source>
</evidence>
<comment type="caution">
    <text evidence="3">The sequence shown here is derived from an EMBL/GenBank/DDBJ whole genome shotgun (WGS) entry which is preliminary data.</text>
</comment>
<name>A0ABX2DG45_9SPHI</name>
<gene>
    <name evidence="3" type="ORF">HQN85_11055</name>
</gene>
<proteinExistence type="inferred from homology"/>
<dbReference type="Pfam" id="PF08327">
    <property type="entry name" value="AHSA1"/>
    <property type="match status" value="2"/>
</dbReference>
<feature type="domain" description="Activator of Hsp90 ATPase homologue 1/2-like C-terminal" evidence="2">
    <location>
        <begin position="14"/>
        <end position="136"/>
    </location>
</feature>
<dbReference type="InterPro" id="IPR013538">
    <property type="entry name" value="ASHA1/2-like_C"/>
</dbReference>
<dbReference type="SUPFAM" id="SSF55961">
    <property type="entry name" value="Bet v1-like"/>
    <property type="match status" value="2"/>
</dbReference>
<evidence type="ECO:0000313" key="4">
    <source>
        <dbReference type="Proteomes" id="UP000762110"/>
    </source>
</evidence>
<dbReference type="InterPro" id="IPR023393">
    <property type="entry name" value="START-like_dom_sf"/>
</dbReference>
<protein>
    <submittedName>
        <fullName evidence="3">SRPBCC domain-containing protein</fullName>
    </submittedName>
</protein>
<feature type="domain" description="Activator of Hsp90 ATPase homologue 1/2-like C-terminal" evidence="2">
    <location>
        <begin position="172"/>
        <end position="284"/>
    </location>
</feature>
<dbReference type="EMBL" id="JABMKV010000002">
    <property type="protein sequence ID" value="NQX32271.1"/>
    <property type="molecule type" value="Genomic_DNA"/>
</dbReference>
<keyword evidence="4" id="KW-1185">Reference proteome</keyword>
<organism evidence="3 4">
    <name type="scientific">Pedobacter boryungensis</name>
    <dbReference type="NCBI Taxonomy" id="869962"/>
    <lineage>
        <taxon>Bacteria</taxon>
        <taxon>Pseudomonadati</taxon>
        <taxon>Bacteroidota</taxon>
        <taxon>Sphingobacteriia</taxon>
        <taxon>Sphingobacteriales</taxon>
        <taxon>Sphingobacteriaceae</taxon>
        <taxon>Pedobacter</taxon>
    </lineage>
</organism>
<evidence type="ECO:0000256" key="1">
    <source>
        <dbReference type="ARBA" id="ARBA00006817"/>
    </source>
</evidence>
<reference evidence="3 4" key="1">
    <citation type="submission" date="2020-05" db="EMBL/GenBank/DDBJ databases">
        <title>Description of Pedobacter foliorum sp. nov.</title>
        <authorList>
            <person name="Qi S."/>
            <person name="Carlier A."/>
            <person name="Cnockaert M."/>
            <person name="Vandamme P."/>
        </authorList>
    </citation>
    <scope>NUCLEOTIDE SEQUENCE [LARGE SCALE GENOMIC DNA]</scope>
    <source>
        <strain evidence="3 4">LMG 31300</strain>
    </source>
</reference>